<keyword evidence="9" id="KW-0472">Membrane</keyword>
<evidence type="ECO:0000256" key="8">
    <source>
        <dbReference type="ARBA" id="ARBA00023034"/>
    </source>
</evidence>
<dbReference type="PANTHER" id="PTHR11214">
    <property type="entry name" value="BETA-1,3-N-ACETYLGLUCOSAMINYLTRANSFERASE"/>
    <property type="match status" value="1"/>
</dbReference>
<keyword evidence="4" id="KW-0808">Transferase</keyword>
<proteinExistence type="inferred from homology"/>
<evidence type="ECO:0000256" key="2">
    <source>
        <dbReference type="ARBA" id="ARBA00008661"/>
    </source>
</evidence>
<sequence>MNLFDAASANAYPHDMAFKYVFGVSTCFRVSNVYAWGPVEETRRNYNVHEPSSTQLCPVQLHNGPLLISILKSQLVLASGPAHLQIALEFGPDIPCQPRHEQSDGVLKEVRRGTHMKFKALIMQATTDLMCKANHLEFHRAGLIKCALILVIPFSLKYTEDTSYRWIKVNSLKNSSIRSFENALSEACHIAGNPVLRHFHHGPRKLSPVRALYLAHDINSTNAPKYTVLDQFVLRKGAKAVPLQFDDLKAIHDHLWRLPVHPQVYKTYPQAINISETVDRLMKGRPIEEAPINNMVFRYIEVGKSVCHPDIPSSRDYDVLVMIKSGVANFERRANFRRMYKSSSADWERLQLGIRIGLVFSVGLRISQQNVLHRNGRTFQLYSNEESANHTAQLLEEELVNNDDLIVGEYEDNYFNLTMKMQYSYLWVATFCQRSRPTVLFLDDDGLFSGIDLARTLHKMLSKQRDDLIYGKLVRRGRVYRYNEPGFDKWGVSKSEVPWPEYPPYPYGIYVLMSYPNIQRLALGLIATRMDMRFRNIHHLIPRARLLRAWREVRQPIDWQWSA</sequence>
<keyword evidence="6" id="KW-0735">Signal-anchor</keyword>
<gene>
    <name evidence="10" type="ORF">TcWFU_000913</name>
</gene>
<dbReference type="InterPro" id="IPR002659">
    <property type="entry name" value="Glyco_trans_31"/>
</dbReference>
<comment type="caution">
    <text evidence="10">The sequence shown here is derived from an EMBL/GenBank/DDBJ whole genome shotgun (WGS) entry which is preliminary data.</text>
</comment>
<evidence type="ECO:0000256" key="6">
    <source>
        <dbReference type="ARBA" id="ARBA00022968"/>
    </source>
</evidence>
<evidence type="ECO:0000256" key="9">
    <source>
        <dbReference type="ARBA" id="ARBA00023136"/>
    </source>
</evidence>
<evidence type="ECO:0000256" key="7">
    <source>
        <dbReference type="ARBA" id="ARBA00022989"/>
    </source>
</evidence>
<keyword evidence="8" id="KW-0333">Golgi apparatus</keyword>
<comment type="subcellular location">
    <subcellularLocation>
        <location evidence="1">Golgi apparatus membrane</location>
        <topology evidence="1">Single-pass type II membrane protein</topology>
    </subcellularLocation>
</comment>
<keyword evidence="3" id="KW-0328">Glycosyltransferase</keyword>
<evidence type="ECO:0000256" key="5">
    <source>
        <dbReference type="ARBA" id="ARBA00022692"/>
    </source>
</evidence>
<evidence type="ECO:0000256" key="4">
    <source>
        <dbReference type="ARBA" id="ARBA00022679"/>
    </source>
</evidence>
<name>A0ABR4Q3B8_9CEST</name>
<evidence type="ECO:0000313" key="10">
    <source>
        <dbReference type="EMBL" id="KAL5104191.1"/>
    </source>
</evidence>
<organism evidence="10 11">
    <name type="scientific">Taenia crassiceps</name>
    <dbReference type="NCBI Taxonomy" id="6207"/>
    <lineage>
        <taxon>Eukaryota</taxon>
        <taxon>Metazoa</taxon>
        <taxon>Spiralia</taxon>
        <taxon>Lophotrochozoa</taxon>
        <taxon>Platyhelminthes</taxon>
        <taxon>Cestoda</taxon>
        <taxon>Eucestoda</taxon>
        <taxon>Cyclophyllidea</taxon>
        <taxon>Taeniidae</taxon>
        <taxon>Taenia</taxon>
    </lineage>
</organism>
<keyword evidence="5" id="KW-0812">Transmembrane</keyword>
<reference evidence="10 11" key="1">
    <citation type="journal article" date="2022" name="Front. Cell. Infect. Microbiol.">
        <title>The Genomes of Two Strains of Taenia crassiceps the Animal Model for the Study of Human Cysticercosis.</title>
        <authorList>
            <person name="Bobes R.J."/>
            <person name="Estrada K."/>
            <person name="Rios-Valencia D.G."/>
            <person name="Calderon-Gallegos A."/>
            <person name="de la Torre P."/>
            <person name="Carrero J.C."/>
            <person name="Sanchez-Flores A."/>
            <person name="Laclette J.P."/>
        </authorList>
    </citation>
    <scope>NUCLEOTIDE SEQUENCE [LARGE SCALE GENOMIC DNA]</scope>
    <source>
        <strain evidence="10">WFUcys</strain>
    </source>
</reference>
<dbReference type="EMBL" id="JAKROA010000013">
    <property type="protein sequence ID" value="KAL5104191.1"/>
    <property type="molecule type" value="Genomic_DNA"/>
</dbReference>
<dbReference type="PANTHER" id="PTHR11214:SF3">
    <property type="entry name" value="BETA-1,3-GALACTOSYLTRANSFERASE 6"/>
    <property type="match status" value="1"/>
</dbReference>
<keyword evidence="7" id="KW-1133">Transmembrane helix</keyword>
<evidence type="ECO:0000256" key="1">
    <source>
        <dbReference type="ARBA" id="ARBA00004323"/>
    </source>
</evidence>
<comment type="similarity">
    <text evidence="2">Belongs to the glycosyltransferase 31 family.</text>
</comment>
<evidence type="ECO:0008006" key="12">
    <source>
        <dbReference type="Google" id="ProtNLM"/>
    </source>
</evidence>
<keyword evidence="11" id="KW-1185">Reference proteome</keyword>
<evidence type="ECO:0000313" key="11">
    <source>
        <dbReference type="Proteomes" id="UP001651158"/>
    </source>
</evidence>
<evidence type="ECO:0000256" key="3">
    <source>
        <dbReference type="ARBA" id="ARBA00022676"/>
    </source>
</evidence>
<accession>A0ABR4Q3B8</accession>
<protein>
    <recommendedName>
        <fullName evidence="12">Hexosyltransferase</fullName>
    </recommendedName>
</protein>
<dbReference type="Proteomes" id="UP001651158">
    <property type="component" value="Unassembled WGS sequence"/>
</dbReference>
<dbReference type="Pfam" id="PF01762">
    <property type="entry name" value="Galactosyl_T"/>
    <property type="match status" value="1"/>
</dbReference>